<name>A0A5R9BAN3_9MICC</name>
<accession>A0A5R9BAN3</accession>
<dbReference type="RefSeq" id="WP_138253029.1">
    <property type="nucleotide sequence ID" value="NZ_VAVZ01000019.1"/>
</dbReference>
<gene>
    <name evidence="2" type="ORF">FEF26_08045</name>
</gene>
<organism evidence="2 3">
    <name type="scientific">Nesterenkonia salmonea</name>
    <dbReference type="NCBI Taxonomy" id="1804987"/>
    <lineage>
        <taxon>Bacteria</taxon>
        <taxon>Bacillati</taxon>
        <taxon>Actinomycetota</taxon>
        <taxon>Actinomycetes</taxon>
        <taxon>Micrococcales</taxon>
        <taxon>Micrococcaceae</taxon>
        <taxon>Nesterenkonia</taxon>
    </lineage>
</organism>
<proteinExistence type="predicted"/>
<dbReference type="AlphaFoldDB" id="A0A5R9BAN3"/>
<dbReference type="InterPro" id="IPR023485">
    <property type="entry name" value="Ptyr_pPase"/>
</dbReference>
<dbReference type="Gene3D" id="3.40.50.2300">
    <property type="match status" value="1"/>
</dbReference>
<dbReference type="SUPFAM" id="SSF52788">
    <property type="entry name" value="Phosphotyrosine protein phosphatases I"/>
    <property type="match status" value="1"/>
</dbReference>
<dbReference type="GO" id="GO:0004725">
    <property type="term" value="F:protein tyrosine phosphatase activity"/>
    <property type="evidence" value="ECO:0007669"/>
    <property type="project" value="TreeGrafter"/>
</dbReference>
<dbReference type="SMART" id="SM00226">
    <property type="entry name" value="LMWPc"/>
    <property type="match status" value="1"/>
</dbReference>
<dbReference type="InterPro" id="IPR036196">
    <property type="entry name" value="Ptyr_pPase_sf"/>
</dbReference>
<feature type="domain" description="Phosphotyrosine protein phosphatase I" evidence="1">
    <location>
        <begin position="21"/>
        <end position="196"/>
    </location>
</feature>
<reference evidence="2 3" key="1">
    <citation type="submission" date="2019-05" db="EMBL/GenBank/DDBJ databases">
        <title>Nesterenkonia sp. GY074 isolated from the Southern Atlantic Ocean.</title>
        <authorList>
            <person name="Zhang G."/>
        </authorList>
    </citation>
    <scope>NUCLEOTIDE SEQUENCE [LARGE SCALE GENOMIC DNA]</scope>
    <source>
        <strain evidence="2 3">GY074</strain>
    </source>
</reference>
<dbReference type="OrthoDB" id="9784339at2"/>
<comment type="caution">
    <text evidence="2">The sequence shown here is derived from an EMBL/GenBank/DDBJ whole genome shotgun (WGS) entry which is preliminary data.</text>
</comment>
<dbReference type="Pfam" id="PF01451">
    <property type="entry name" value="LMWPc"/>
    <property type="match status" value="1"/>
</dbReference>
<dbReference type="Proteomes" id="UP000310458">
    <property type="component" value="Unassembled WGS sequence"/>
</dbReference>
<protein>
    <recommendedName>
        <fullName evidence="1">Phosphotyrosine protein phosphatase I domain-containing protein</fullName>
    </recommendedName>
</protein>
<keyword evidence="3" id="KW-1185">Reference proteome</keyword>
<sequence>MPQDHTAPQSGAEPQRNSDEISMIFVCRANRCRSPLAEHIARHRASQWGLAVSTSSMGFLASGAPTPPAGVQAAAEQDIDLSRHLSQQLDPEQLRDADVILASGRAEARDLVAKMPELWPRVFTLKQFDAQLGADPISSEEGFSSWVLRSGESRSRNVLLGSSSRDDIADPVGRPPRIWRRTIRELDELIRSVLGRSAGAIPRAEV</sequence>
<evidence type="ECO:0000259" key="1">
    <source>
        <dbReference type="SMART" id="SM00226"/>
    </source>
</evidence>
<dbReference type="PANTHER" id="PTHR11717:SF31">
    <property type="entry name" value="LOW MOLECULAR WEIGHT PROTEIN-TYROSINE-PHOSPHATASE ETP-RELATED"/>
    <property type="match status" value="1"/>
</dbReference>
<dbReference type="InterPro" id="IPR050438">
    <property type="entry name" value="LMW_PTPase"/>
</dbReference>
<dbReference type="PANTHER" id="PTHR11717">
    <property type="entry name" value="LOW MOLECULAR WEIGHT PROTEIN TYROSINE PHOSPHATASE"/>
    <property type="match status" value="1"/>
</dbReference>
<evidence type="ECO:0000313" key="3">
    <source>
        <dbReference type="Proteomes" id="UP000310458"/>
    </source>
</evidence>
<evidence type="ECO:0000313" key="2">
    <source>
        <dbReference type="EMBL" id="TLP97045.1"/>
    </source>
</evidence>
<dbReference type="EMBL" id="VAVZ01000019">
    <property type="protein sequence ID" value="TLP97045.1"/>
    <property type="molecule type" value="Genomic_DNA"/>
</dbReference>